<keyword evidence="2" id="KW-0812">Transmembrane</keyword>
<evidence type="ECO:0000313" key="4">
    <source>
        <dbReference type="Proteomes" id="UP000647183"/>
    </source>
</evidence>
<evidence type="ECO:0000256" key="1">
    <source>
        <dbReference type="SAM" id="MobiDB-lite"/>
    </source>
</evidence>
<protein>
    <submittedName>
        <fullName evidence="3">Uncharacterized protein</fullName>
    </submittedName>
</protein>
<dbReference type="Proteomes" id="UP000647183">
    <property type="component" value="Unassembled WGS sequence"/>
</dbReference>
<keyword evidence="2" id="KW-1133">Transmembrane helix</keyword>
<dbReference type="EMBL" id="JACSQJ010000001">
    <property type="protein sequence ID" value="MBD7987134.1"/>
    <property type="molecule type" value="Genomic_DNA"/>
</dbReference>
<gene>
    <name evidence="3" type="ORF">H9645_03740</name>
</gene>
<feature type="compositionally biased region" description="Basic residues" evidence="1">
    <location>
        <begin position="70"/>
        <end position="81"/>
    </location>
</feature>
<keyword evidence="4" id="KW-1185">Reference proteome</keyword>
<organism evidence="3 4">
    <name type="scientific">Luteimonas colneyensis</name>
    <dbReference type="NCBI Taxonomy" id="2762230"/>
    <lineage>
        <taxon>Bacteria</taxon>
        <taxon>Pseudomonadati</taxon>
        <taxon>Pseudomonadota</taxon>
        <taxon>Gammaproteobacteria</taxon>
        <taxon>Lysobacterales</taxon>
        <taxon>Lysobacteraceae</taxon>
        <taxon>Luteimonas</taxon>
    </lineage>
</organism>
<comment type="caution">
    <text evidence="3">The sequence shown here is derived from an EMBL/GenBank/DDBJ whole genome shotgun (WGS) entry which is preliminary data.</text>
</comment>
<feature type="transmembrane region" description="Helical" evidence="2">
    <location>
        <begin position="12"/>
        <end position="35"/>
    </location>
</feature>
<evidence type="ECO:0000256" key="2">
    <source>
        <dbReference type="SAM" id="Phobius"/>
    </source>
</evidence>
<sequence>MHELLDTLTNPTFWQGFAAASLVALIAGVMLATLISRANEDIALSAEQRHSDAAAWPGRAANSPSLNPRRAQRDRFRRGPL</sequence>
<proteinExistence type="predicted"/>
<feature type="region of interest" description="Disordered" evidence="1">
    <location>
        <begin position="54"/>
        <end position="81"/>
    </location>
</feature>
<dbReference type="RefSeq" id="WP_191728348.1">
    <property type="nucleotide sequence ID" value="NZ_JACSQJ010000001.1"/>
</dbReference>
<reference evidence="3 4" key="1">
    <citation type="submission" date="2020-08" db="EMBL/GenBank/DDBJ databases">
        <title>A Genomic Blueprint of the Chicken Gut Microbiome.</title>
        <authorList>
            <person name="Gilroy R."/>
            <person name="Ravi A."/>
            <person name="Getino M."/>
            <person name="Pursley I."/>
            <person name="Horton D.L."/>
            <person name="Alikhan N.-F."/>
            <person name="Baker D."/>
            <person name="Gharbi K."/>
            <person name="Hall N."/>
            <person name="Watson M."/>
            <person name="Adriaenssens E.M."/>
            <person name="Foster-Nyarko E."/>
            <person name="Jarju S."/>
            <person name="Secka A."/>
            <person name="Antonio M."/>
            <person name="Oren A."/>
            <person name="Chaudhuri R."/>
            <person name="La Ragione R.M."/>
            <person name="Hildebrand F."/>
            <person name="Pallen M.J."/>
        </authorList>
    </citation>
    <scope>NUCLEOTIDE SEQUENCE [LARGE SCALE GENOMIC DNA]</scope>
    <source>
        <strain evidence="3 4">Sa2BVA3</strain>
    </source>
</reference>
<keyword evidence="2" id="KW-0472">Membrane</keyword>
<accession>A0ABR8UHL9</accession>
<evidence type="ECO:0000313" key="3">
    <source>
        <dbReference type="EMBL" id="MBD7987134.1"/>
    </source>
</evidence>
<name>A0ABR8UHL9_9GAMM</name>